<dbReference type="Proteomes" id="UP000186400">
    <property type="component" value="Unassembled WGS sequence"/>
</dbReference>
<gene>
    <name evidence="1" type="ORF">SAMN05920897_12124</name>
</gene>
<dbReference type="EMBL" id="FTMS01000021">
    <property type="protein sequence ID" value="SIQ98864.1"/>
    <property type="molecule type" value="Genomic_DNA"/>
</dbReference>
<name>A0A1N6X926_9SPIO</name>
<reference evidence="1 2" key="1">
    <citation type="submission" date="2017-01" db="EMBL/GenBank/DDBJ databases">
        <authorList>
            <person name="Mah S.A."/>
            <person name="Swanson W.J."/>
            <person name="Moy G.W."/>
            <person name="Vacquier V.D."/>
        </authorList>
    </citation>
    <scope>NUCLEOTIDE SEQUENCE [LARGE SCALE GENOMIC DNA]</scope>
    <source>
        <strain evidence="1 2">ASpG1</strain>
    </source>
</reference>
<evidence type="ECO:0000313" key="1">
    <source>
        <dbReference type="EMBL" id="SIQ98864.1"/>
    </source>
</evidence>
<dbReference type="AlphaFoldDB" id="A0A1N6X926"/>
<proteinExistence type="predicted"/>
<keyword evidence="2" id="KW-1185">Reference proteome</keyword>
<dbReference type="RefSeq" id="WP_076489835.1">
    <property type="nucleotide sequence ID" value="NZ_FTMS01000021.1"/>
</dbReference>
<organism evidence="1 2">
    <name type="scientific">Alkalispirochaeta americana</name>
    <dbReference type="NCBI Taxonomy" id="159291"/>
    <lineage>
        <taxon>Bacteria</taxon>
        <taxon>Pseudomonadati</taxon>
        <taxon>Spirochaetota</taxon>
        <taxon>Spirochaetia</taxon>
        <taxon>Spirochaetales</taxon>
        <taxon>Spirochaetaceae</taxon>
        <taxon>Alkalispirochaeta</taxon>
    </lineage>
</organism>
<dbReference type="OrthoDB" id="9973125at2"/>
<protein>
    <submittedName>
        <fullName evidence="1">Uncharacterized protein</fullName>
    </submittedName>
</protein>
<dbReference type="STRING" id="159291.SAMN05920897_12124"/>
<sequence>MSNNDTGGRRQSDVISYAFRSFSEKLTAGTPGCSVEFIDSLDTRELDRVGTEKAPCLAVIPLGVREKPDQGPREQVLRREIDAEGKEFEYYTRPATILELSLVVYPLVEDLFSRFGLVGEVVQTIHDNPFTPVGEYDWAGNQDEPLMWEVVSLGPAGEGQFPTSWGGPSVAIGVKTQIGIDSSVKERFRRVEARQMRAIKKKDS</sequence>
<evidence type="ECO:0000313" key="2">
    <source>
        <dbReference type="Proteomes" id="UP000186400"/>
    </source>
</evidence>
<accession>A0A1N6X926</accession>